<keyword evidence="1" id="KW-0479">Metal-binding</keyword>
<feature type="domain" description="B box-type" evidence="6">
    <location>
        <begin position="113"/>
        <end position="163"/>
    </location>
</feature>
<dbReference type="InterPro" id="IPR027370">
    <property type="entry name" value="Znf-RING_euk"/>
</dbReference>
<dbReference type="InterPro" id="IPR013083">
    <property type="entry name" value="Znf_RING/FYVE/PHD"/>
</dbReference>
<proteinExistence type="predicted"/>
<dbReference type="CDD" id="cd19757">
    <property type="entry name" value="Bbox1"/>
    <property type="match status" value="1"/>
</dbReference>
<evidence type="ECO:0000313" key="8">
    <source>
        <dbReference type="Proteomes" id="UP000005408"/>
    </source>
</evidence>
<dbReference type="GO" id="GO:0008270">
    <property type="term" value="F:zinc ion binding"/>
    <property type="evidence" value="ECO:0007669"/>
    <property type="project" value="UniProtKB-KW"/>
</dbReference>
<dbReference type="OrthoDB" id="6091650at2759"/>
<evidence type="ECO:0000313" key="7">
    <source>
        <dbReference type="EnsemblMetazoa" id="G2884.1:cds"/>
    </source>
</evidence>
<dbReference type="Gene3D" id="3.30.160.60">
    <property type="entry name" value="Classic Zinc Finger"/>
    <property type="match status" value="1"/>
</dbReference>
<dbReference type="InterPro" id="IPR000315">
    <property type="entry name" value="Znf_B-box"/>
</dbReference>
<dbReference type="OMA" id="CANCSEA"/>
<dbReference type="InterPro" id="IPR017907">
    <property type="entry name" value="Znf_RING_CS"/>
</dbReference>
<dbReference type="PANTHER" id="PTHR25462:SF305">
    <property type="entry name" value="RING-TYPE DOMAIN-CONTAINING PROTEIN"/>
    <property type="match status" value="1"/>
</dbReference>
<dbReference type="SUPFAM" id="SSF57845">
    <property type="entry name" value="B-box zinc-binding domain"/>
    <property type="match status" value="1"/>
</dbReference>
<dbReference type="Proteomes" id="UP000005408">
    <property type="component" value="Unassembled WGS sequence"/>
</dbReference>
<dbReference type="SMART" id="SM00184">
    <property type="entry name" value="RING"/>
    <property type="match status" value="1"/>
</dbReference>
<keyword evidence="2 4" id="KW-0863">Zinc-finger</keyword>
<dbReference type="InterPro" id="IPR001841">
    <property type="entry name" value="Znf_RING"/>
</dbReference>
<protein>
    <recommendedName>
        <fullName evidence="9">Tripartite motif-containing protein 45</fullName>
    </recommendedName>
</protein>
<accession>A0A8W8LLA8</accession>
<dbReference type="PROSITE" id="PS50089">
    <property type="entry name" value="ZF_RING_2"/>
    <property type="match status" value="1"/>
</dbReference>
<reference evidence="7" key="1">
    <citation type="submission" date="2022-08" db="UniProtKB">
        <authorList>
            <consortium name="EnsemblMetazoa"/>
        </authorList>
    </citation>
    <scope>IDENTIFICATION</scope>
    <source>
        <strain evidence="7">05x7-T-G4-1.051#20</strain>
    </source>
</reference>
<feature type="domain" description="RING-type" evidence="5">
    <location>
        <begin position="17"/>
        <end position="78"/>
    </location>
</feature>
<dbReference type="GO" id="GO:0005654">
    <property type="term" value="C:nucleoplasm"/>
    <property type="evidence" value="ECO:0007669"/>
    <property type="project" value="TreeGrafter"/>
</dbReference>
<dbReference type="PROSITE" id="PS50119">
    <property type="entry name" value="ZF_BBOX"/>
    <property type="match status" value="1"/>
</dbReference>
<dbReference type="Pfam" id="PF13445">
    <property type="entry name" value="zf-RING_UBOX"/>
    <property type="match status" value="1"/>
</dbReference>
<dbReference type="AlphaFoldDB" id="A0A8W8LLA8"/>
<evidence type="ECO:0000256" key="2">
    <source>
        <dbReference type="ARBA" id="ARBA00022771"/>
    </source>
</evidence>
<sequence length="645" mass="72784">MANALEREDYLSDFLKCPICLETFKKPKCLPCLHTFCEACLQVYIDSDNSSEATDSEDSKSKVEASSDQSGIRCPTCRKFIQIGAEVAKCTWLQGLPDNFFINSLIDKQLIQTQSKTCDPCASNGKKELAQTWCANCSEALCQECLNYHQKFKALRNHSFLDLNSVKTQEKATSLSGFIPCADHSSSSAQVFCRDHHVACCTLCATVRHRTCSEILTLEEASKNVKYDKTTLDLQKQLNDMIDSIQIRISQRKDCLVNLKLSKETMENKTTGLINDAIKNLETLKTSFQNQMENKVEVLSANFDHEICKLKNLLSRVMHQKHILSVSVSQGSNEECIVERESILRIKEEIRVESDEIPPNSEFGTFRFTVDHNLQKLTSKITAFRNISLSQGTCRMKNGQIKLLRKEKLCTGLCSAVFSQNDILISWYNEKQVLIVDFSLNLKSSVSLNGNPRDITVDDLGRVFVSLPDQSEVVEIDMITKSVKKLFSTVVKCYGILWMNNKFMITSGDKIESYRHDGIKQKEIKTNDTWHMCCKQNEETLLYPKADTVIENSQLTNEKSLLGQPGAGLRGIDTDVEGNIYTVGMRSNKLYQLSPDGSLLQEANFDELFNLKSLWKVCLKVKKNIVVTTCDGDVALFEIVCTCKS</sequence>
<dbReference type="EnsemblMetazoa" id="G2884.1">
    <property type="protein sequence ID" value="G2884.1:cds"/>
    <property type="gene ID" value="G2884"/>
</dbReference>
<dbReference type="Gene3D" id="3.30.40.10">
    <property type="entry name" value="Zinc/RING finger domain, C3HC4 (zinc finger)"/>
    <property type="match status" value="1"/>
</dbReference>
<dbReference type="PANTHER" id="PTHR25462">
    <property type="entry name" value="BONUS, ISOFORM C-RELATED"/>
    <property type="match status" value="1"/>
</dbReference>
<organism evidence="7 8">
    <name type="scientific">Magallana gigas</name>
    <name type="common">Pacific oyster</name>
    <name type="synonym">Crassostrea gigas</name>
    <dbReference type="NCBI Taxonomy" id="29159"/>
    <lineage>
        <taxon>Eukaryota</taxon>
        <taxon>Metazoa</taxon>
        <taxon>Spiralia</taxon>
        <taxon>Lophotrochozoa</taxon>
        <taxon>Mollusca</taxon>
        <taxon>Bivalvia</taxon>
        <taxon>Autobranchia</taxon>
        <taxon>Pteriomorphia</taxon>
        <taxon>Ostreida</taxon>
        <taxon>Ostreoidea</taxon>
        <taxon>Ostreidae</taxon>
        <taxon>Magallana</taxon>
    </lineage>
</organism>
<dbReference type="PROSITE" id="PS00518">
    <property type="entry name" value="ZF_RING_1"/>
    <property type="match status" value="1"/>
</dbReference>
<evidence type="ECO:0000259" key="5">
    <source>
        <dbReference type="PROSITE" id="PS50089"/>
    </source>
</evidence>
<dbReference type="SUPFAM" id="SSF57850">
    <property type="entry name" value="RING/U-box"/>
    <property type="match status" value="1"/>
</dbReference>
<dbReference type="GO" id="GO:0061630">
    <property type="term" value="F:ubiquitin protein ligase activity"/>
    <property type="evidence" value="ECO:0007669"/>
    <property type="project" value="TreeGrafter"/>
</dbReference>
<evidence type="ECO:0008006" key="9">
    <source>
        <dbReference type="Google" id="ProtNLM"/>
    </source>
</evidence>
<keyword evidence="8" id="KW-1185">Reference proteome</keyword>
<name>A0A8W8LLA8_MAGGI</name>
<keyword evidence="3" id="KW-0862">Zinc</keyword>
<evidence type="ECO:0000256" key="1">
    <source>
        <dbReference type="ARBA" id="ARBA00022723"/>
    </source>
</evidence>
<dbReference type="SUPFAM" id="SSF101898">
    <property type="entry name" value="NHL repeat"/>
    <property type="match status" value="1"/>
</dbReference>
<evidence type="ECO:0000256" key="4">
    <source>
        <dbReference type="PROSITE-ProRule" id="PRU00024"/>
    </source>
</evidence>
<evidence type="ECO:0000259" key="6">
    <source>
        <dbReference type="PROSITE" id="PS50119"/>
    </source>
</evidence>
<evidence type="ECO:0000256" key="3">
    <source>
        <dbReference type="ARBA" id="ARBA00022833"/>
    </source>
</evidence>
<dbReference type="InterPro" id="IPR047153">
    <property type="entry name" value="TRIM45/56/19-like"/>
</dbReference>